<dbReference type="EMBL" id="LAZR01002641">
    <property type="protein sequence ID" value="KKN27386.1"/>
    <property type="molecule type" value="Genomic_DNA"/>
</dbReference>
<gene>
    <name evidence="2" type="ORF">LCGC14_0865140</name>
</gene>
<evidence type="ECO:0000256" key="1">
    <source>
        <dbReference type="SAM" id="MobiDB-lite"/>
    </source>
</evidence>
<comment type="caution">
    <text evidence="2">The sequence shown here is derived from an EMBL/GenBank/DDBJ whole genome shotgun (WGS) entry which is preliminary data.</text>
</comment>
<feature type="compositionally biased region" description="Low complexity" evidence="1">
    <location>
        <begin position="478"/>
        <end position="491"/>
    </location>
</feature>
<evidence type="ECO:0000313" key="2">
    <source>
        <dbReference type="EMBL" id="KKN27386.1"/>
    </source>
</evidence>
<feature type="compositionally biased region" description="Polar residues" evidence="1">
    <location>
        <begin position="8"/>
        <end position="22"/>
    </location>
</feature>
<feature type="region of interest" description="Disordered" evidence="1">
    <location>
        <begin position="463"/>
        <end position="491"/>
    </location>
</feature>
<proteinExistence type="predicted"/>
<accession>A0A0F9RQY5</accession>
<sequence>MSIAYDAASNSSQSTGNLTWDHTPSGTPKGVLVFVLAADNGLDEVTGVTYGGVSLVEVALSPLLKTTTVPLAAHAYFLGSSVPTGVQEVVVTVSNADSDRQALCYTVTSSQDSAVQNTATWLEEATTDPTATLALSGEECWVALTALSDSNSVGAISPLSGWTSNLEVSGFFSRTGYWYRYNTVGTADVTIGFDGTELTDSIGIGVAIKEVAVGPTEETVTFNSNSHIWDTVTATFNSNSHIYAEEVFNSNSHIWNTETETFNSNSHLYAEEVFNSNSHIWDTVTATFNSNSHIWDTETETFNSNSHLYAEETGTFNSNSHLYAEETGTFISNASILYNTITATFNSNSHIWDTITTTFNSNSNIWDTETETFNSDSNIYDIETVTFNSNSHLWDTVTETFNSNSNIWDTVTEAFNSDSNIYDIETATFNSNSYLWSTDTVTVQSDARIISRAQIENEYRIPKRIQPTMRNTDTTPQTGTRRSSTRGFRIL</sequence>
<protein>
    <submittedName>
        <fullName evidence="2">Uncharacterized protein</fullName>
    </submittedName>
</protein>
<dbReference type="AlphaFoldDB" id="A0A0F9RQY5"/>
<reference evidence="2" key="1">
    <citation type="journal article" date="2015" name="Nature">
        <title>Complex archaea that bridge the gap between prokaryotes and eukaryotes.</title>
        <authorList>
            <person name="Spang A."/>
            <person name="Saw J.H."/>
            <person name="Jorgensen S.L."/>
            <person name="Zaremba-Niedzwiedzka K."/>
            <person name="Martijn J."/>
            <person name="Lind A.E."/>
            <person name="van Eijk R."/>
            <person name="Schleper C."/>
            <person name="Guy L."/>
            <person name="Ettema T.J."/>
        </authorList>
    </citation>
    <scope>NUCLEOTIDE SEQUENCE</scope>
</reference>
<feature type="region of interest" description="Disordered" evidence="1">
    <location>
        <begin position="1"/>
        <end position="22"/>
    </location>
</feature>
<name>A0A0F9RQY5_9ZZZZ</name>
<feature type="compositionally biased region" description="Polar residues" evidence="1">
    <location>
        <begin position="468"/>
        <end position="477"/>
    </location>
</feature>
<organism evidence="2">
    <name type="scientific">marine sediment metagenome</name>
    <dbReference type="NCBI Taxonomy" id="412755"/>
    <lineage>
        <taxon>unclassified sequences</taxon>
        <taxon>metagenomes</taxon>
        <taxon>ecological metagenomes</taxon>
    </lineage>
</organism>